<dbReference type="PRINTS" id="PR00868">
    <property type="entry name" value="DNAPOLI"/>
</dbReference>
<keyword evidence="11 16" id="KW-0239">DNA-directed DNA polymerase</keyword>
<gene>
    <name evidence="16 20" type="primary">polA</name>
    <name evidence="20" type="ORF">IAC07_05255</name>
</gene>
<dbReference type="InterPro" id="IPR002562">
    <property type="entry name" value="3'-5'_exonuclease_dom"/>
</dbReference>
<dbReference type="InterPro" id="IPR002298">
    <property type="entry name" value="DNA_polymerase_A"/>
</dbReference>
<dbReference type="Gene3D" id="3.30.70.370">
    <property type="match status" value="1"/>
</dbReference>
<evidence type="ECO:0000256" key="17">
    <source>
        <dbReference type="SAM" id="MobiDB-lite"/>
    </source>
</evidence>
<comment type="caution">
    <text evidence="20">The sequence shown here is derived from an EMBL/GenBank/DDBJ whole genome shotgun (WGS) entry which is preliminary data.</text>
</comment>
<keyword evidence="9" id="KW-0378">Hydrolase</keyword>
<dbReference type="NCBIfam" id="TIGR00593">
    <property type="entry name" value="pola"/>
    <property type="match status" value="1"/>
</dbReference>
<dbReference type="Gene3D" id="3.30.420.10">
    <property type="entry name" value="Ribonuclease H-like superfamily/Ribonuclease H"/>
    <property type="match status" value="1"/>
</dbReference>
<feature type="domain" description="5'-3' exonuclease" evidence="18">
    <location>
        <begin position="3"/>
        <end position="264"/>
    </location>
</feature>
<dbReference type="PROSITE" id="PS00447">
    <property type="entry name" value="DNA_POLYMERASE_A"/>
    <property type="match status" value="1"/>
</dbReference>
<evidence type="ECO:0000313" key="21">
    <source>
        <dbReference type="Proteomes" id="UP000771749"/>
    </source>
</evidence>
<dbReference type="AlphaFoldDB" id="A0A940IG13"/>
<dbReference type="CDD" id="cd06140">
    <property type="entry name" value="DNA_polA_I_Bacillus_like_exo"/>
    <property type="match status" value="1"/>
</dbReference>
<evidence type="ECO:0000256" key="13">
    <source>
        <dbReference type="ARBA" id="ARBA00023204"/>
    </source>
</evidence>
<dbReference type="GO" id="GO:0008408">
    <property type="term" value="F:3'-5' exonuclease activity"/>
    <property type="evidence" value="ECO:0007669"/>
    <property type="project" value="InterPro"/>
</dbReference>
<dbReference type="SUPFAM" id="SSF88723">
    <property type="entry name" value="PIN domain-like"/>
    <property type="match status" value="1"/>
</dbReference>
<feature type="domain" description="DNA-directed DNA polymerase family A palm" evidence="19">
    <location>
        <begin position="649"/>
        <end position="856"/>
    </location>
</feature>
<evidence type="ECO:0000256" key="15">
    <source>
        <dbReference type="NCBIfam" id="TIGR00593"/>
    </source>
</evidence>
<dbReference type="Gene3D" id="3.40.50.1010">
    <property type="entry name" value="5'-nuclease"/>
    <property type="match status" value="1"/>
</dbReference>
<keyword evidence="13 16" id="KW-0234">DNA repair</keyword>
<evidence type="ECO:0000256" key="4">
    <source>
        <dbReference type="ARBA" id="ARBA00022679"/>
    </source>
</evidence>
<dbReference type="EMBL" id="JADIMJ010000076">
    <property type="protein sequence ID" value="MBO8454116.1"/>
    <property type="molecule type" value="Genomic_DNA"/>
</dbReference>
<dbReference type="SUPFAM" id="SSF56672">
    <property type="entry name" value="DNA/RNA polymerases"/>
    <property type="match status" value="1"/>
</dbReference>
<dbReference type="InterPro" id="IPR008918">
    <property type="entry name" value="HhH2"/>
</dbReference>
<dbReference type="NCBIfam" id="NF004397">
    <property type="entry name" value="PRK05755.1"/>
    <property type="match status" value="1"/>
</dbReference>
<evidence type="ECO:0000256" key="12">
    <source>
        <dbReference type="ARBA" id="ARBA00023125"/>
    </source>
</evidence>
<dbReference type="Pfam" id="PF01612">
    <property type="entry name" value="DNA_pol_A_exo1"/>
    <property type="match status" value="1"/>
</dbReference>
<dbReference type="InterPro" id="IPR019760">
    <property type="entry name" value="DNA-dir_DNA_pol_A_CS"/>
</dbReference>
<dbReference type="SUPFAM" id="SSF53098">
    <property type="entry name" value="Ribonuclease H-like"/>
    <property type="match status" value="1"/>
</dbReference>
<evidence type="ECO:0000256" key="16">
    <source>
        <dbReference type="RuleBase" id="RU004460"/>
    </source>
</evidence>
<keyword evidence="12 16" id="KW-0238">DNA-binding</keyword>
<reference evidence="20" key="2">
    <citation type="journal article" date="2021" name="PeerJ">
        <title>Extensive microbial diversity within the chicken gut microbiome revealed by metagenomics and culture.</title>
        <authorList>
            <person name="Gilroy R."/>
            <person name="Ravi A."/>
            <person name="Getino M."/>
            <person name="Pursley I."/>
            <person name="Horton D.L."/>
            <person name="Alikhan N.F."/>
            <person name="Baker D."/>
            <person name="Gharbi K."/>
            <person name="Hall N."/>
            <person name="Watson M."/>
            <person name="Adriaenssens E.M."/>
            <person name="Foster-Nyarko E."/>
            <person name="Jarju S."/>
            <person name="Secka A."/>
            <person name="Antonio M."/>
            <person name="Oren A."/>
            <person name="Chaudhuri R.R."/>
            <person name="La Ragione R."/>
            <person name="Hildebrand F."/>
            <person name="Pallen M.J."/>
        </authorList>
    </citation>
    <scope>NUCLEOTIDE SEQUENCE</scope>
    <source>
        <strain evidence="20">F1-3629</strain>
    </source>
</reference>
<evidence type="ECO:0000256" key="1">
    <source>
        <dbReference type="ARBA" id="ARBA00007705"/>
    </source>
</evidence>
<evidence type="ECO:0000256" key="8">
    <source>
        <dbReference type="ARBA" id="ARBA00022763"/>
    </source>
</evidence>
<dbReference type="InterPro" id="IPR001098">
    <property type="entry name" value="DNA-dir_DNA_pol_A_palm_dom"/>
</dbReference>
<dbReference type="PANTHER" id="PTHR10133:SF27">
    <property type="entry name" value="DNA POLYMERASE NU"/>
    <property type="match status" value="1"/>
</dbReference>
<organism evidence="20 21">
    <name type="scientific">Candidatus Cryptobacteroides gallistercoris</name>
    <dbReference type="NCBI Taxonomy" id="2840765"/>
    <lineage>
        <taxon>Bacteria</taxon>
        <taxon>Pseudomonadati</taxon>
        <taxon>Bacteroidota</taxon>
        <taxon>Bacteroidia</taxon>
        <taxon>Bacteroidales</taxon>
        <taxon>Candidatus Cryptobacteroides</taxon>
    </lineage>
</organism>
<dbReference type="GO" id="GO:0006302">
    <property type="term" value="P:double-strand break repair"/>
    <property type="evidence" value="ECO:0007669"/>
    <property type="project" value="TreeGrafter"/>
</dbReference>
<evidence type="ECO:0000256" key="5">
    <source>
        <dbReference type="ARBA" id="ARBA00022695"/>
    </source>
</evidence>
<evidence type="ECO:0000256" key="11">
    <source>
        <dbReference type="ARBA" id="ARBA00022932"/>
    </source>
</evidence>
<comment type="catalytic activity">
    <reaction evidence="14 16">
        <text>DNA(n) + a 2'-deoxyribonucleoside 5'-triphosphate = DNA(n+1) + diphosphate</text>
        <dbReference type="Rhea" id="RHEA:22508"/>
        <dbReference type="Rhea" id="RHEA-COMP:17339"/>
        <dbReference type="Rhea" id="RHEA-COMP:17340"/>
        <dbReference type="ChEBI" id="CHEBI:33019"/>
        <dbReference type="ChEBI" id="CHEBI:61560"/>
        <dbReference type="ChEBI" id="CHEBI:173112"/>
        <dbReference type="EC" id="2.7.7.7"/>
    </reaction>
</comment>
<reference evidence="20" key="1">
    <citation type="submission" date="2020-10" db="EMBL/GenBank/DDBJ databases">
        <authorList>
            <person name="Gilroy R."/>
        </authorList>
    </citation>
    <scope>NUCLEOTIDE SEQUENCE</scope>
    <source>
        <strain evidence="20">F1-3629</strain>
    </source>
</reference>
<dbReference type="InterPro" id="IPR018320">
    <property type="entry name" value="DNA_polymerase_1"/>
</dbReference>
<dbReference type="CDD" id="cd09898">
    <property type="entry name" value="H3TH_53EXO"/>
    <property type="match status" value="1"/>
</dbReference>
<dbReference type="InterPro" id="IPR043502">
    <property type="entry name" value="DNA/RNA_pol_sf"/>
</dbReference>
<dbReference type="InterPro" id="IPR020046">
    <property type="entry name" value="5-3_exonucl_a-hlix_arch_N"/>
</dbReference>
<dbReference type="GO" id="GO:0008409">
    <property type="term" value="F:5'-3' exonuclease activity"/>
    <property type="evidence" value="ECO:0007669"/>
    <property type="project" value="InterPro"/>
</dbReference>
<keyword evidence="8 16" id="KW-0227">DNA damage</keyword>
<dbReference type="InterPro" id="IPR036279">
    <property type="entry name" value="5-3_exonuclease_C_sf"/>
</dbReference>
<dbReference type="Pfam" id="PF01367">
    <property type="entry name" value="5_3_exonuc"/>
    <property type="match status" value="1"/>
</dbReference>
<dbReference type="InterPro" id="IPR029060">
    <property type="entry name" value="PIN-like_dom_sf"/>
</dbReference>
<name>A0A940IG13_9BACT</name>
<dbReference type="InterPro" id="IPR020045">
    <property type="entry name" value="DNA_polI_H3TH"/>
</dbReference>
<evidence type="ECO:0000256" key="10">
    <source>
        <dbReference type="ARBA" id="ARBA00022839"/>
    </source>
</evidence>
<dbReference type="Gene3D" id="1.20.1060.10">
    <property type="entry name" value="Taq DNA Polymerase, Chain T, domain 4"/>
    <property type="match status" value="1"/>
</dbReference>
<keyword evidence="10" id="KW-0269">Exonuclease</keyword>
<dbReference type="CDD" id="cd08637">
    <property type="entry name" value="DNA_pol_A_pol_I_C"/>
    <property type="match status" value="1"/>
</dbReference>
<feature type="region of interest" description="Disordered" evidence="17">
    <location>
        <begin position="426"/>
        <end position="459"/>
    </location>
</feature>
<dbReference type="InterPro" id="IPR012337">
    <property type="entry name" value="RNaseH-like_sf"/>
</dbReference>
<dbReference type="SMART" id="SM00475">
    <property type="entry name" value="53EXOc"/>
    <property type="match status" value="1"/>
</dbReference>
<evidence type="ECO:0000256" key="7">
    <source>
        <dbReference type="ARBA" id="ARBA00022722"/>
    </source>
</evidence>
<dbReference type="SMART" id="SM00279">
    <property type="entry name" value="HhH2"/>
    <property type="match status" value="1"/>
</dbReference>
<evidence type="ECO:0000256" key="6">
    <source>
        <dbReference type="ARBA" id="ARBA00022705"/>
    </source>
</evidence>
<protein>
    <recommendedName>
        <fullName evidence="3 15">DNA polymerase I</fullName>
        <ecNumber evidence="2 15">2.7.7.7</ecNumber>
    </recommendedName>
</protein>
<evidence type="ECO:0000259" key="18">
    <source>
        <dbReference type="SMART" id="SM00475"/>
    </source>
</evidence>
<dbReference type="GO" id="GO:0003677">
    <property type="term" value="F:DNA binding"/>
    <property type="evidence" value="ECO:0007669"/>
    <property type="project" value="UniProtKB-UniRule"/>
</dbReference>
<dbReference type="FunFam" id="1.10.150.20:FF:000002">
    <property type="entry name" value="DNA polymerase I"/>
    <property type="match status" value="1"/>
</dbReference>
<dbReference type="SMART" id="SM00482">
    <property type="entry name" value="POLAc"/>
    <property type="match status" value="1"/>
</dbReference>
<dbReference type="Gene3D" id="1.10.150.20">
    <property type="entry name" value="5' to 3' exonuclease, C-terminal subdomain"/>
    <property type="match status" value="2"/>
</dbReference>
<dbReference type="Pfam" id="PF02739">
    <property type="entry name" value="5_3_exonuc_N"/>
    <property type="match status" value="1"/>
</dbReference>
<dbReference type="EC" id="2.7.7.7" evidence="2 15"/>
<evidence type="ECO:0000256" key="14">
    <source>
        <dbReference type="ARBA" id="ARBA00049244"/>
    </source>
</evidence>
<keyword evidence="6 16" id="KW-0235">DNA replication</keyword>
<dbReference type="InterPro" id="IPR036397">
    <property type="entry name" value="RNaseH_sf"/>
</dbReference>
<keyword evidence="4 16" id="KW-0808">Transferase</keyword>
<accession>A0A940IG13</accession>
<dbReference type="GO" id="GO:0006261">
    <property type="term" value="P:DNA-templated DNA replication"/>
    <property type="evidence" value="ECO:0007669"/>
    <property type="project" value="UniProtKB-UniRule"/>
</dbReference>
<evidence type="ECO:0000313" key="20">
    <source>
        <dbReference type="EMBL" id="MBO8454116.1"/>
    </source>
</evidence>
<dbReference type="FunFam" id="1.10.150.20:FF:000003">
    <property type="entry name" value="DNA polymerase I"/>
    <property type="match status" value="1"/>
</dbReference>
<dbReference type="PANTHER" id="PTHR10133">
    <property type="entry name" value="DNA POLYMERASE I"/>
    <property type="match status" value="1"/>
</dbReference>
<proteinExistence type="inferred from homology"/>
<evidence type="ECO:0000256" key="2">
    <source>
        <dbReference type="ARBA" id="ARBA00012417"/>
    </source>
</evidence>
<dbReference type="Proteomes" id="UP000771749">
    <property type="component" value="Unassembled WGS sequence"/>
</dbReference>
<comment type="similarity">
    <text evidence="1 16">Belongs to the DNA polymerase type-A family.</text>
</comment>
<dbReference type="CDD" id="cd09859">
    <property type="entry name" value="PIN_53EXO"/>
    <property type="match status" value="1"/>
</dbReference>
<dbReference type="Pfam" id="PF00476">
    <property type="entry name" value="DNA_pol_A"/>
    <property type="match status" value="1"/>
</dbReference>
<evidence type="ECO:0000256" key="3">
    <source>
        <dbReference type="ARBA" id="ARBA00020311"/>
    </source>
</evidence>
<evidence type="ECO:0000256" key="9">
    <source>
        <dbReference type="ARBA" id="ARBA00022801"/>
    </source>
</evidence>
<keyword evidence="5 16" id="KW-0548">Nucleotidyltransferase</keyword>
<keyword evidence="7" id="KW-0540">Nuclease</keyword>
<dbReference type="InterPro" id="IPR002421">
    <property type="entry name" value="5-3_exonuclease"/>
</dbReference>
<dbReference type="SUPFAM" id="SSF47807">
    <property type="entry name" value="5' to 3' exonuclease, C-terminal subdomain"/>
    <property type="match status" value="1"/>
</dbReference>
<sequence length="892" mass="98199">MEKRLFLIDGHALIFKMYYAFLRHPMINSKGADMSILFGFTKYILELTEKEKPTHLAVAFDPPGKTFRHQIYPEYKGTRAATPQLVIDALEPLTGLCGAMKIPVLMVSGYEADDVIGSMARRAEKEGFTVYMVTPDKDYGQLVSDHIFQYKPGKSGADSEILDKEKICSRYGISSPEQVIDMLTICGDTSDNVPGVKGVGEVGAGKLIARFGSVENIYSHLDELTPKQRTAFEEAKDHMALSHTLVTIKTDLPLETKTEDMAVNMEYDQAIADLFEKYEFQSLKKYIGHVSGSTEKSSEARTIEVIDAGKEEVIAAAMKAGRCGIVTETDGDTIFAGIRKITVGVAAEGKNLAAEGTCGDFARLLSDPEVEKAGSGLKYQSNVLAHAGIQLQGKYMDIELMHYLINPEQNHSIGMLAKSYLGADLDSGEQEDRQGSLFGASDSGQEDGGEDGSGSRKRKTEAVAAVLLAGKISEDMEAHSVTGLYDRMEEPLLKVLARMERTGVKMDFTQLADYTASLENELREREARIREMAGEPDLNISSPKQIGHLLFEKLALDPKAKAKSGVRYSYSTDEDTLRALADKHPIINEILEYRAVKKLLSTYIAPFPGLCSPVTGKIHTTFNQALTATGRLSSSKPNLQNIPIRTERGKEIRKAFVSGFAGGVIVSADYSQIELRIMAHLSQDRHLTEAFRAGLDVHALTAAKIFRVDIGDVTPGQRRIAKTANFGIMYGISAFGLSQRLKIPRAEAKKIIDDYFESFPSISAYISDVLASARENGYVETIFGRKRYLPDINSRNATVRSLAERNAINAPIQGTSADIIKLAMINVSRRISEAGLRSRMVLQIHDELVFDAPAEEAGRLKEIALEEMENVVRLSVPLTVECNYGKNWLEAH</sequence>
<evidence type="ECO:0000259" key="19">
    <source>
        <dbReference type="SMART" id="SM00482"/>
    </source>
</evidence>
<dbReference type="GO" id="GO:0003887">
    <property type="term" value="F:DNA-directed DNA polymerase activity"/>
    <property type="evidence" value="ECO:0007669"/>
    <property type="project" value="UniProtKB-UniRule"/>
</dbReference>